<proteinExistence type="predicted"/>
<dbReference type="SMART" id="SM00906">
    <property type="entry name" value="Fungal_trans"/>
    <property type="match status" value="1"/>
</dbReference>
<dbReference type="AlphaFoldDB" id="A0AAE0NSL4"/>
<dbReference type="PANTHER" id="PTHR31001">
    <property type="entry name" value="UNCHARACTERIZED TRANSCRIPTIONAL REGULATORY PROTEIN"/>
    <property type="match status" value="1"/>
</dbReference>
<dbReference type="Pfam" id="PF00172">
    <property type="entry name" value="Zn_clus"/>
    <property type="match status" value="1"/>
</dbReference>
<dbReference type="CDD" id="cd00067">
    <property type="entry name" value="GAL4"/>
    <property type="match status" value="1"/>
</dbReference>
<keyword evidence="3" id="KW-0539">Nucleus</keyword>
<evidence type="ECO:0000256" key="2">
    <source>
        <dbReference type="ARBA" id="ARBA00022723"/>
    </source>
</evidence>
<dbReference type="PANTHER" id="PTHR31001:SF87">
    <property type="entry name" value="COL-21"/>
    <property type="match status" value="1"/>
</dbReference>
<dbReference type="Proteomes" id="UP001285441">
    <property type="component" value="Unassembled WGS sequence"/>
</dbReference>
<dbReference type="GO" id="GO:0005634">
    <property type="term" value="C:nucleus"/>
    <property type="evidence" value="ECO:0007669"/>
    <property type="project" value="UniProtKB-SubCell"/>
</dbReference>
<gene>
    <name evidence="6" type="ORF">B0H63DRAFT_468582</name>
</gene>
<evidence type="ECO:0000256" key="3">
    <source>
        <dbReference type="ARBA" id="ARBA00023242"/>
    </source>
</evidence>
<reference evidence="6" key="1">
    <citation type="journal article" date="2023" name="Mol. Phylogenet. Evol.">
        <title>Genome-scale phylogeny and comparative genomics of the fungal order Sordariales.</title>
        <authorList>
            <person name="Hensen N."/>
            <person name="Bonometti L."/>
            <person name="Westerberg I."/>
            <person name="Brannstrom I.O."/>
            <person name="Guillou S."/>
            <person name="Cros-Aarteil S."/>
            <person name="Calhoun S."/>
            <person name="Haridas S."/>
            <person name="Kuo A."/>
            <person name="Mondo S."/>
            <person name="Pangilinan J."/>
            <person name="Riley R."/>
            <person name="LaButti K."/>
            <person name="Andreopoulos B."/>
            <person name="Lipzen A."/>
            <person name="Chen C."/>
            <person name="Yan M."/>
            <person name="Daum C."/>
            <person name="Ng V."/>
            <person name="Clum A."/>
            <person name="Steindorff A."/>
            <person name="Ohm R.A."/>
            <person name="Martin F."/>
            <person name="Silar P."/>
            <person name="Natvig D.O."/>
            <person name="Lalanne C."/>
            <person name="Gautier V."/>
            <person name="Ament-Velasquez S.L."/>
            <person name="Kruys A."/>
            <person name="Hutchinson M.I."/>
            <person name="Powell A.J."/>
            <person name="Barry K."/>
            <person name="Miller A.N."/>
            <person name="Grigoriev I.V."/>
            <person name="Debuchy R."/>
            <person name="Gladieux P."/>
            <person name="Hiltunen Thoren M."/>
            <person name="Johannesson H."/>
        </authorList>
    </citation>
    <scope>NUCLEOTIDE SEQUENCE</scope>
    <source>
        <strain evidence="6">CBS 232.78</strain>
    </source>
</reference>
<organism evidence="6 7">
    <name type="scientific">Podospora didyma</name>
    <dbReference type="NCBI Taxonomy" id="330526"/>
    <lineage>
        <taxon>Eukaryota</taxon>
        <taxon>Fungi</taxon>
        <taxon>Dikarya</taxon>
        <taxon>Ascomycota</taxon>
        <taxon>Pezizomycotina</taxon>
        <taxon>Sordariomycetes</taxon>
        <taxon>Sordariomycetidae</taxon>
        <taxon>Sordariales</taxon>
        <taxon>Podosporaceae</taxon>
        <taxon>Podospora</taxon>
    </lineage>
</organism>
<dbReference type="Pfam" id="PF04082">
    <property type="entry name" value="Fungal_trans"/>
    <property type="match status" value="1"/>
</dbReference>
<feature type="domain" description="Zn(2)-C6 fungal-type" evidence="5">
    <location>
        <begin position="46"/>
        <end position="77"/>
    </location>
</feature>
<dbReference type="SMART" id="SM00066">
    <property type="entry name" value="GAL4"/>
    <property type="match status" value="1"/>
</dbReference>
<dbReference type="PROSITE" id="PS50048">
    <property type="entry name" value="ZN2_CY6_FUNGAL_2"/>
    <property type="match status" value="1"/>
</dbReference>
<dbReference type="InterPro" id="IPR050613">
    <property type="entry name" value="Sec_Metabolite_Reg"/>
</dbReference>
<reference evidence="6" key="2">
    <citation type="submission" date="2023-06" db="EMBL/GenBank/DDBJ databases">
        <authorList>
            <consortium name="Lawrence Berkeley National Laboratory"/>
            <person name="Haridas S."/>
            <person name="Hensen N."/>
            <person name="Bonometti L."/>
            <person name="Westerberg I."/>
            <person name="Brannstrom I.O."/>
            <person name="Guillou S."/>
            <person name="Cros-Aarteil S."/>
            <person name="Calhoun S."/>
            <person name="Kuo A."/>
            <person name="Mondo S."/>
            <person name="Pangilinan J."/>
            <person name="Riley R."/>
            <person name="LaButti K."/>
            <person name="Andreopoulos B."/>
            <person name="Lipzen A."/>
            <person name="Chen C."/>
            <person name="Yanf M."/>
            <person name="Daum C."/>
            <person name="Ng V."/>
            <person name="Clum A."/>
            <person name="Steindorff A."/>
            <person name="Ohm R."/>
            <person name="Martin F."/>
            <person name="Silar P."/>
            <person name="Natvig D."/>
            <person name="Lalanne C."/>
            <person name="Gautier V."/>
            <person name="Ament-velasquez S.L."/>
            <person name="Kruys A."/>
            <person name="Hutchinson M.I."/>
            <person name="Powell A.J."/>
            <person name="Barry K."/>
            <person name="Miller A.N."/>
            <person name="Grigoriev I.V."/>
            <person name="Debuchy R."/>
            <person name="Gladieux P."/>
            <person name="Thoren M.H."/>
            <person name="Johannesson H."/>
        </authorList>
    </citation>
    <scope>NUCLEOTIDE SEQUENCE</scope>
    <source>
        <strain evidence="6">CBS 232.78</strain>
    </source>
</reference>
<dbReference type="Gene3D" id="4.10.240.10">
    <property type="entry name" value="Zn(2)-C6 fungal-type DNA-binding domain"/>
    <property type="match status" value="1"/>
</dbReference>
<evidence type="ECO:0000313" key="7">
    <source>
        <dbReference type="Proteomes" id="UP001285441"/>
    </source>
</evidence>
<dbReference type="InterPro" id="IPR001138">
    <property type="entry name" value="Zn2Cys6_DnaBD"/>
</dbReference>
<dbReference type="GO" id="GO:0006351">
    <property type="term" value="P:DNA-templated transcription"/>
    <property type="evidence" value="ECO:0007669"/>
    <property type="project" value="InterPro"/>
</dbReference>
<evidence type="ECO:0000313" key="6">
    <source>
        <dbReference type="EMBL" id="KAK3386907.1"/>
    </source>
</evidence>
<dbReference type="GO" id="GO:0003677">
    <property type="term" value="F:DNA binding"/>
    <property type="evidence" value="ECO:0007669"/>
    <property type="project" value="InterPro"/>
</dbReference>
<dbReference type="GO" id="GO:0000981">
    <property type="term" value="F:DNA-binding transcription factor activity, RNA polymerase II-specific"/>
    <property type="evidence" value="ECO:0007669"/>
    <property type="project" value="InterPro"/>
</dbReference>
<comment type="caution">
    <text evidence="6">The sequence shown here is derived from an EMBL/GenBank/DDBJ whole genome shotgun (WGS) entry which is preliminary data.</text>
</comment>
<feature type="region of interest" description="Disordered" evidence="4">
    <location>
        <begin position="1"/>
        <end position="43"/>
    </location>
</feature>
<dbReference type="GO" id="GO:0008270">
    <property type="term" value="F:zinc ion binding"/>
    <property type="evidence" value="ECO:0007669"/>
    <property type="project" value="InterPro"/>
</dbReference>
<dbReference type="InterPro" id="IPR007219">
    <property type="entry name" value="XnlR_reg_dom"/>
</dbReference>
<sequence>MSSSSTEEGGSQPRAISADADFPKQDVSDDAPTRPPPKKRRRTVISCTECHRRKQKCDRNLPCTNCVSRGKQNACRYETGAPRAKDHGRHLSNSNGATAASPDKEEAGDSIPTKVANFGYSRTGASTLGFLQKIEGAHPDEPLSSLNAADSGQHGDHFNTRERYKSLIRQLPARTFIDKLADIYFTGFNWQYFALDRDLFDKQLADWYKLPFSLLTTGGPQALPADLRVFPGLLFQVLATALLLVPSGSGSDSSSEDAADSTFDSLKYAGNMTLEDLALDYSESGVAILSLLGKRQMTITTVLAGFLRASFLKYVALVTEAWHAIGMAIRDAQEIGLHRDSLDPKPKSDDVEALLENQWEIQRRRKIWMILTGWDIHTGVILGRPTTISLNCAPPTLPIDAPIPKDRSKTPVMPRAEGDPPTPLTRALWAYHTMHPLLEVLKLEKEGPCPKDFSRVDKLHQQLLDLEEVTPPYFRLENPDTTFDDDPQCYWLPFVRATLPQLMSFNFMALHRPYIFTRPKSRTEALRASLNMLQAQRMYFKSLPPQQYKAFSLFFGTFDAIVMMASIYILFPKEHPDLVRDALQHFDWAVQRFEAMSERNALAKAGLGVLRAINLRLQKSLGLSCQAARAMLISPPLTTPSGSDPSPSLPFWDTPAALSSASSASTATPATTASGDVFPSSSSNNGYTNGRAAFVVFPGDTTTSSSAGGTTVATTTSSSTGGFDWNLPSNFDLASLQPIYATSDLLYNDLMGIGDEAMASVPAAAAASTSWDEAVAQQPWQFEGDFGDDSVWNLLNQYAPL</sequence>
<dbReference type="CDD" id="cd12148">
    <property type="entry name" value="fungal_TF_MHR"/>
    <property type="match status" value="1"/>
</dbReference>
<keyword evidence="2" id="KW-0479">Metal-binding</keyword>
<evidence type="ECO:0000256" key="1">
    <source>
        <dbReference type="ARBA" id="ARBA00004123"/>
    </source>
</evidence>
<dbReference type="EMBL" id="JAULSW010000003">
    <property type="protein sequence ID" value="KAK3386907.1"/>
    <property type="molecule type" value="Genomic_DNA"/>
</dbReference>
<dbReference type="InterPro" id="IPR036864">
    <property type="entry name" value="Zn2-C6_fun-type_DNA-bd_sf"/>
</dbReference>
<feature type="region of interest" description="Disordered" evidence="4">
    <location>
        <begin position="399"/>
        <end position="420"/>
    </location>
</feature>
<keyword evidence="7" id="KW-1185">Reference proteome</keyword>
<name>A0AAE0NSL4_9PEZI</name>
<feature type="region of interest" description="Disordered" evidence="4">
    <location>
        <begin position="81"/>
        <end position="111"/>
    </location>
</feature>
<accession>A0AAE0NSL4</accession>
<protein>
    <submittedName>
        <fullName evidence="6">Fungal-specific transcription factor domain-containing protein</fullName>
    </submittedName>
</protein>
<evidence type="ECO:0000256" key="4">
    <source>
        <dbReference type="SAM" id="MobiDB-lite"/>
    </source>
</evidence>
<evidence type="ECO:0000259" key="5">
    <source>
        <dbReference type="PROSITE" id="PS50048"/>
    </source>
</evidence>
<dbReference type="SUPFAM" id="SSF57701">
    <property type="entry name" value="Zn2/Cys6 DNA-binding domain"/>
    <property type="match status" value="1"/>
</dbReference>
<dbReference type="PROSITE" id="PS00463">
    <property type="entry name" value="ZN2_CY6_FUNGAL_1"/>
    <property type="match status" value="1"/>
</dbReference>
<comment type="subcellular location">
    <subcellularLocation>
        <location evidence="1">Nucleus</location>
    </subcellularLocation>
</comment>